<feature type="transmembrane region" description="Helical" evidence="6">
    <location>
        <begin position="234"/>
        <end position="253"/>
    </location>
</feature>
<feature type="transmembrane region" description="Helical" evidence="6">
    <location>
        <begin position="169"/>
        <end position="189"/>
    </location>
</feature>
<feature type="transmembrane region" description="Helical" evidence="6">
    <location>
        <begin position="106"/>
        <end position="124"/>
    </location>
</feature>
<dbReference type="Gene3D" id="1.20.5.2700">
    <property type="match status" value="1"/>
</dbReference>
<evidence type="ECO:0000256" key="1">
    <source>
        <dbReference type="ARBA" id="ARBA00004127"/>
    </source>
</evidence>
<evidence type="ECO:0000313" key="9">
    <source>
        <dbReference type="Proteomes" id="UP000679307"/>
    </source>
</evidence>
<dbReference type="PRINTS" id="PR01434">
    <property type="entry name" value="NADHDHGNASE5"/>
</dbReference>
<feature type="transmembrane region" description="Helical" evidence="6">
    <location>
        <begin position="75"/>
        <end position="94"/>
    </location>
</feature>
<feature type="transmembrane region" description="Helical" evidence="6">
    <location>
        <begin position="394"/>
        <end position="421"/>
    </location>
</feature>
<name>A0ABX8EFR4_9ACTN</name>
<feature type="transmembrane region" description="Helical" evidence="6">
    <location>
        <begin position="31"/>
        <end position="55"/>
    </location>
</feature>
<comment type="subcellular location">
    <subcellularLocation>
        <location evidence="1">Endomembrane system</location>
        <topology evidence="1">Multi-pass membrane protein</topology>
    </subcellularLocation>
    <subcellularLocation>
        <location evidence="5">Membrane</location>
        <topology evidence="5">Multi-pass membrane protein</topology>
    </subcellularLocation>
</comment>
<dbReference type="PANTHER" id="PTHR42829:SF2">
    <property type="entry name" value="NADH-UBIQUINONE OXIDOREDUCTASE CHAIN 5"/>
    <property type="match status" value="1"/>
</dbReference>
<reference evidence="8 9" key="1">
    <citation type="submission" date="2021-05" db="EMBL/GenBank/DDBJ databases">
        <title>Complete genome of Nocardioides aquaticus KCTC 9944T isolated from meromictic and hypersaline Ekho Lake, Antarctica.</title>
        <authorList>
            <person name="Hwang K."/>
            <person name="Kim K.M."/>
            <person name="Choe H."/>
        </authorList>
    </citation>
    <scope>NUCLEOTIDE SEQUENCE [LARGE SCALE GENOMIC DNA]</scope>
    <source>
        <strain evidence="8 9">KCTC 9944</strain>
    </source>
</reference>
<dbReference type="EC" id="1.6.5.11" evidence="8"/>
<feature type="transmembrane region" description="Helical" evidence="6">
    <location>
        <begin position="485"/>
        <end position="505"/>
    </location>
</feature>
<feature type="transmembrane region" description="Helical" evidence="6">
    <location>
        <begin position="290"/>
        <end position="312"/>
    </location>
</feature>
<evidence type="ECO:0000256" key="3">
    <source>
        <dbReference type="ARBA" id="ARBA00022989"/>
    </source>
</evidence>
<feature type="domain" description="NADH:quinone oxidoreductase/Mrp antiporter transmembrane" evidence="7">
    <location>
        <begin position="124"/>
        <end position="404"/>
    </location>
</feature>
<proteinExistence type="predicted"/>
<feature type="transmembrane region" description="Helical" evidence="6">
    <location>
        <begin position="265"/>
        <end position="283"/>
    </location>
</feature>
<accession>A0ABX8EFR4</accession>
<keyword evidence="9" id="KW-1185">Reference proteome</keyword>
<organism evidence="8 9">
    <name type="scientific">Nocardioides aquaticus</name>
    <dbReference type="NCBI Taxonomy" id="160826"/>
    <lineage>
        <taxon>Bacteria</taxon>
        <taxon>Bacillati</taxon>
        <taxon>Actinomycetota</taxon>
        <taxon>Actinomycetes</taxon>
        <taxon>Propionibacteriales</taxon>
        <taxon>Nocardioidaceae</taxon>
        <taxon>Nocardioides</taxon>
    </lineage>
</organism>
<protein>
    <submittedName>
        <fullName evidence="8">NADH-quinone oxidoreductase subunit L</fullName>
        <ecNumber evidence="8">1.6.5.11</ecNumber>
    </submittedName>
</protein>
<evidence type="ECO:0000256" key="5">
    <source>
        <dbReference type="RuleBase" id="RU000320"/>
    </source>
</evidence>
<feature type="transmembrane region" description="Helical" evidence="6">
    <location>
        <begin position="604"/>
        <end position="622"/>
    </location>
</feature>
<feature type="transmembrane region" description="Helical" evidence="6">
    <location>
        <begin position="318"/>
        <end position="339"/>
    </location>
</feature>
<evidence type="ECO:0000256" key="2">
    <source>
        <dbReference type="ARBA" id="ARBA00022692"/>
    </source>
</evidence>
<feature type="transmembrane region" description="Helical" evidence="6">
    <location>
        <begin position="130"/>
        <end position="148"/>
    </location>
</feature>
<evidence type="ECO:0000256" key="4">
    <source>
        <dbReference type="ARBA" id="ARBA00023136"/>
    </source>
</evidence>
<evidence type="ECO:0000259" key="7">
    <source>
        <dbReference type="Pfam" id="PF00361"/>
    </source>
</evidence>
<feature type="transmembrane region" description="Helical" evidence="6">
    <location>
        <begin position="442"/>
        <end position="465"/>
    </location>
</feature>
<sequence>MSDLTLVALVVLPAVVGVLLLLIGSGADRSAAPVGVGTAALLAAASFAVSFPAISRPSVATPFMAGADLGLGVDGLAALVLPAVAVVSALVLLAASGTPALRTARFYGLMLLFVAAALMTVLATTLPTLLMSWEVMGATSFALVGYHWRDQETISSGTTAFLTTRTADVGLYVAAGAALAGGAGLGLAALPNASGGWRDVIAAGLVVAGLGKAAQLPFSFWLSRAMLGPSPVSALLHSAAMVAMGGYLLLRVAPTLGATGWADDAAAWAGAATAVLLGMVALAQRDLKQLLAASTAAQLGFVVLAAGVGATAGGATHLVAHAAVKAGLFLAAGIWLEALGTKRLSSLTGAARLWPVVGACAAAALLSLAGLPPLALWATKDAVLAAAAEQSPTLYVAGLVGAALSAAYATKALVVLTRGLPDDAESRYDDERDGTRAVPGPAWVPLLPLAAEALLLGVLALPPVFTDVRELAGGASQEPSTLELVTSAMLAVVVIVATVAVMRGVQGRRFAWPRVLRDWLLLEPLAHRSVVRPVEVLAHRLAHLDDAVLDRGVEATAGGTVRLARTVALLDDRLIDGAVAGIVSGVRRVGGLARRPQTGQLHQYYLQALAVLALVLVVLVLVR</sequence>
<keyword evidence="3 6" id="KW-1133">Transmembrane helix</keyword>
<gene>
    <name evidence="8" type="primary">nuoL_1</name>
    <name evidence="8" type="ORF">ENKNEFLB_01737</name>
</gene>
<dbReference type="Pfam" id="PF00361">
    <property type="entry name" value="Proton_antipo_M"/>
    <property type="match status" value="1"/>
</dbReference>
<feature type="transmembrane region" description="Helical" evidence="6">
    <location>
        <begin position="351"/>
        <end position="374"/>
    </location>
</feature>
<dbReference type="RefSeq" id="WP_214058826.1">
    <property type="nucleotide sequence ID" value="NZ_BAAAHS010000030.1"/>
</dbReference>
<feature type="transmembrane region" description="Helical" evidence="6">
    <location>
        <begin position="201"/>
        <end position="222"/>
    </location>
</feature>
<keyword evidence="4 6" id="KW-0472">Membrane</keyword>
<dbReference type="GO" id="GO:0016491">
    <property type="term" value="F:oxidoreductase activity"/>
    <property type="evidence" value="ECO:0007669"/>
    <property type="project" value="UniProtKB-KW"/>
</dbReference>
<evidence type="ECO:0000256" key="6">
    <source>
        <dbReference type="SAM" id="Phobius"/>
    </source>
</evidence>
<dbReference type="InterPro" id="IPR003945">
    <property type="entry name" value="NU5C-like"/>
</dbReference>
<feature type="transmembrane region" description="Helical" evidence="6">
    <location>
        <begin position="6"/>
        <end position="24"/>
    </location>
</feature>
<dbReference type="PANTHER" id="PTHR42829">
    <property type="entry name" value="NADH-UBIQUINONE OXIDOREDUCTASE CHAIN 5"/>
    <property type="match status" value="1"/>
</dbReference>
<dbReference type="InterPro" id="IPR001750">
    <property type="entry name" value="ND/Mrp_TM"/>
</dbReference>
<keyword evidence="8" id="KW-0560">Oxidoreductase</keyword>
<keyword evidence="2 5" id="KW-0812">Transmembrane</keyword>
<dbReference type="Proteomes" id="UP000679307">
    <property type="component" value="Chromosome"/>
</dbReference>
<dbReference type="EMBL" id="CP075371">
    <property type="protein sequence ID" value="QVT79356.1"/>
    <property type="molecule type" value="Genomic_DNA"/>
</dbReference>
<evidence type="ECO:0000313" key="8">
    <source>
        <dbReference type="EMBL" id="QVT79356.1"/>
    </source>
</evidence>